<dbReference type="SUPFAM" id="SSF54427">
    <property type="entry name" value="NTF2-like"/>
    <property type="match status" value="1"/>
</dbReference>
<gene>
    <name evidence="2" type="ORF">HEK616_47480</name>
</gene>
<name>A0ABM7ZY26_STRNI</name>
<dbReference type="CDD" id="cd00531">
    <property type="entry name" value="NTF2_like"/>
    <property type="match status" value="1"/>
</dbReference>
<evidence type="ECO:0000259" key="1">
    <source>
        <dbReference type="Pfam" id="PF13577"/>
    </source>
</evidence>
<evidence type="ECO:0000313" key="2">
    <source>
        <dbReference type="EMBL" id="BDM71261.1"/>
    </source>
</evidence>
<accession>A0ABM7ZY26</accession>
<dbReference type="InterPro" id="IPR037401">
    <property type="entry name" value="SnoaL-like"/>
</dbReference>
<dbReference type="RefSeq" id="WP_410011246.1">
    <property type="nucleotide sequence ID" value="NZ_AP026073.1"/>
</dbReference>
<protein>
    <recommendedName>
        <fullName evidence="1">SnoaL-like domain-containing protein</fullName>
    </recommendedName>
</protein>
<evidence type="ECO:0000313" key="3">
    <source>
        <dbReference type="Proteomes" id="UP001059597"/>
    </source>
</evidence>
<feature type="domain" description="SnoaL-like" evidence="1">
    <location>
        <begin position="21"/>
        <end position="148"/>
    </location>
</feature>
<dbReference type="EMBL" id="AP026073">
    <property type="protein sequence ID" value="BDM71261.1"/>
    <property type="molecule type" value="Genomic_DNA"/>
</dbReference>
<dbReference type="Pfam" id="PF13577">
    <property type="entry name" value="SnoaL_4"/>
    <property type="match status" value="1"/>
</dbReference>
<dbReference type="Proteomes" id="UP001059597">
    <property type="component" value="Chromosome"/>
</dbReference>
<proteinExistence type="predicted"/>
<reference evidence="2" key="1">
    <citation type="submission" date="2022-06" db="EMBL/GenBank/DDBJ databases">
        <title>Complete genome sequence of Streptomyces nigrescens HEK616.</title>
        <authorList>
            <person name="Asamizu S."/>
            <person name="Onaka H."/>
        </authorList>
    </citation>
    <scope>NUCLEOTIDE SEQUENCE</scope>
    <source>
        <strain evidence="2">HEK616</strain>
    </source>
</reference>
<keyword evidence="3" id="KW-1185">Reference proteome</keyword>
<dbReference type="Gene3D" id="3.10.450.50">
    <property type="match status" value="1"/>
</dbReference>
<sequence>MAGTTVPEGTESAAAATPLSADAYAEIQQFYARHMQLLDAGEAEAWAATFTEDGSFAPPSLPEPIRGRAQLAAGVRRAAAELAEAGERHRHLLGTHAVDVGADGELLVRSYAQIIATPRNGQPRLHLMCVCEDVLVRRDGTLRVRERRVTRDDRG</sequence>
<organism evidence="2 3">
    <name type="scientific">Streptomyces nigrescens</name>
    <dbReference type="NCBI Taxonomy" id="1920"/>
    <lineage>
        <taxon>Bacteria</taxon>
        <taxon>Bacillati</taxon>
        <taxon>Actinomycetota</taxon>
        <taxon>Actinomycetes</taxon>
        <taxon>Kitasatosporales</taxon>
        <taxon>Streptomycetaceae</taxon>
        <taxon>Streptomyces</taxon>
    </lineage>
</organism>
<dbReference type="InterPro" id="IPR032710">
    <property type="entry name" value="NTF2-like_dom_sf"/>
</dbReference>